<name>A0A059ZR11_ACICK</name>
<proteinExistence type="predicted"/>
<evidence type="ECO:0000313" key="1">
    <source>
        <dbReference type="EMBL" id="AIA55289.1"/>
    </source>
</evidence>
<dbReference type="RefSeq" id="WP_004872258.1">
    <property type="nucleotide sequence ID" value="NZ_CP005986.1"/>
</dbReference>
<dbReference type="KEGG" id="acz:Acaty_c1423"/>
<dbReference type="EMBL" id="CP005986">
    <property type="protein sequence ID" value="AIA55289.1"/>
    <property type="molecule type" value="Genomic_DNA"/>
</dbReference>
<dbReference type="AlphaFoldDB" id="A0A059ZR11"/>
<dbReference type="Proteomes" id="UP000005522">
    <property type="component" value="Chromosome"/>
</dbReference>
<protein>
    <submittedName>
        <fullName evidence="1">Uncharacterized protein</fullName>
    </submittedName>
</protein>
<gene>
    <name evidence="1" type="ORF">Acaty_c1423</name>
</gene>
<dbReference type="HOGENOM" id="CLU_1736568_0_0_6"/>
<accession>A0A059ZR11</accession>
<reference evidence="1 2" key="1">
    <citation type="journal article" date="2009" name="J. Bacteriol.">
        <title>Draft genome sequence of the extremely acidophilic bacterium Acidithiobacillus caldus ATCC 51756 reveals metabolic versatility in the genus Acidithiobacillus.</title>
        <authorList>
            <person name="Valdes J."/>
            <person name="Quatrini R."/>
            <person name="Hallberg K."/>
            <person name="Dopson M."/>
            <person name="Valenzuela P.D."/>
            <person name="Holmes D.S."/>
        </authorList>
    </citation>
    <scope>NUCLEOTIDE SEQUENCE [LARGE SCALE GENOMIC DNA]</scope>
    <source>
        <strain evidence="2">ATCC 51756 / DSM 8584 / KU</strain>
    </source>
</reference>
<evidence type="ECO:0000313" key="2">
    <source>
        <dbReference type="Proteomes" id="UP000005522"/>
    </source>
</evidence>
<sequence length="150" mass="16115">MNLGAFKNDNLGQPSTYAGGVATDGYHSDNGGALRLAYHWHGSTGERHAVFSVAAKGGQLQAGDRQGTRWAVTAAMNGTWGPWNLKLQAVDYAYNVPRNASYGGVILPRSSIIAENYGFAYRMPAKGQLYGASLKRSFSVHWGPVHTVSL</sequence>
<organism evidence="1 2">
    <name type="scientific">Acidithiobacillus caldus (strain ATCC 51756 / DSM 8584 / KU)</name>
    <dbReference type="NCBI Taxonomy" id="637389"/>
    <lineage>
        <taxon>Bacteria</taxon>
        <taxon>Pseudomonadati</taxon>
        <taxon>Pseudomonadota</taxon>
        <taxon>Acidithiobacillia</taxon>
        <taxon>Acidithiobacillales</taxon>
        <taxon>Acidithiobacillaceae</taxon>
        <taxon>Acidithiobacillus</taxon>
    </lineage>
</organism>